<protein>
    <submittedName>
        <fullName evidence="2">Uncharacterized protein</fullName>
    </submittedName>
</protein>
<proteinExistence type="predicted"/>
<dbReference type="Proteomes" id="UP000825729">
    <property type="component" value="Unassembled WGS sequence"/>
</dbReference>
<accession>A0AAV7EQW0</accession>
<dbReference type="EMBL" id="JAINDJ010000004">
    <property type="protein sequence ID" value="KAG9451250.1"/>
    <property type="molecule type" value="Genomic_DNA"/>
</dbReference>
<dbReference type="PANTHER" id="PTHR34539:SF3">
    <property type="entry name" value="NAC DOMAIN-CONTAINING PROTEIN"/>
    <property type="match status" value="1"/>
</dbReference>
<dbReference type="PANTHER" id="PTHR34539">
    <property type="entry name" value="T6J4.11 PROTEIN"/>
    <property type="match status" value="1"/>
</dbReference>
<comment type="caution">
    <text evidence="2">The sequence shown here is derived from an EMBL/GenBank/DDBJ whole genome shotgun (WGS) entry which is preliminary data.</text>
</comment>
<name>A0AAV7EQW0_ARIFI</name>
<reference evidence="2 3" key="1">
    <citation type="submission" date="2021-07" db="EMBL/GenBank/DDBJ databases">
        <title>The Aristolochia fimbriata genome: insights into angiosperm evolution, floral development and chemical biosynthesis.</title>
        <authorList>
            <person name="Jiao Y."/>
        </authorList>
    </citation>
    <scope>NUCLEOTIDE SEQUENCE [LARGE SCALE GENOMIC DNA]</scope>
    <source>
        <strain evidence="2">IBCAS-2021</strain>
        <tissue evidence="2">Leaf</tissue>
    </source>
</reference>
<keyword evidence="3" id="KW-1185">Reference proteome</keyword>
<feature type="compositionally biased region" description="Basic and acidic residues" evidence="1">
    <location>
        <begin position="1"/>
        <end position="14"/>
    </location>
</feature>
<sequence>MAAEAETARKRFREEEADSGTETKRQCSSSLNNILSLLESEEEEPTEDLSNILTTLEQELSTSSSSPSSSEPGVESLAEPALETAEVAQAEKGGEGEVVMKHLLEASDDELGIPSWENGEGVEARGESRGVGEFLGYDGFWEFEDEAANYYTLLQSELFMS</sequence>
<feature type="region of interest" description="Disordered" evidence="1">
    <location>
        <begin position="57"/>
        <end position="79"/>
    </location>
</feature>
<feature type="compositionally biased region" description="Low complexity" evidence="1">
    <location>
        <begin position="57"/>
        <end position="72"/>
    </location>
</feature>
<evidence type="ECO:0000313" key="3">
    <source>
        <dbReference type="Proteomes" id="UP000825729"/>
    </source>
</evidence>
<evidence type="ECO:0000313" key="2">
    <source>
        <dbReference type="EMBL" id="KAG9451250.1"/>
    </source>
</evidence>
<feature type="region of interest" description="Disordered" evidence="1">
    <location>
        <begin position="1"/>
        <end position="29"/>
    </location>
</feature>
<dbReference type="AlphaFoldDB" id="A0AAV7EQW0"/>
<gene>
    <name evidence="2" type="ORF">H6P81_011215</name>
</gene>
<evidence type="ECO:0000256" key="1">
    <source>
        <dbReference type="SAM" id="MobiDB-lite"/>
    </source>
</evidence>
<organism evidence="2 3">
    <name type="scientific">Aristolochia fimbriata</name>
    <name type="common">White veined hardy Dutchman's pipe vine</name>
    <dbReference type="NCBI Taxonomy" id="158543"/>
    <lineage>
        <taxon>Eukaryota</taxon>
        <taxon>Viridiplantae</taxon>
        <taxon>Streptophyta</taxon>
        <taxon>Embryophyta</taxon>
        <taxon>Tracheophyta</taxon>
        <taxon>Spermatophyta</taxon>
        <taxon>Magnoliopsida</taxon>
        <taxon>Magnoliidae</taxon>
        <taxon>Piperales</taxon>
        <taxon>Aristolochiaceae</taxon>
        <taxon>Aristolochia</taxon>
    </lineage>
</organism>